<dbReference type="RefSeq" id="WP_131866246.1">
    <property type="nucleotide sequence ID" value="NZ_SMCR01000007.1"/>
</dbReference>
<dbReference type="InterPro" id="IPR002816">
    <property type="entry name" value="TraB/PrgY/GumN_fam"/>
</dbReference>
<accession>A0A4R3YT11</accession>
<dbReference type="PANTHER" id="PTHR40590:SF1">
    <property type="entry name" value="CYTOPLASMIC PROTEIN"/>
    <property type="match status" value="1"/>
</dbReference>
<reference evidence="2 3" key="1">
    <citation type="submission" date="2019-03" db="EMBL/GenBank/DDBJ databases">
        <title>Genomic Encyclopedia of Type Strains, Phase IV (KMG-IV): sequencing the most valuable type-strain genomes for metagenomic binning, comparative biology and taxonomic classification.</title>
        <authorList>
            <person name="Goeker M."/>
        </authorList>
    </citation>
    <scope>NUCLEOTIDE SEQUENCE [LARGE SCALE GENOMIC DNA]</scope>
    <source>
        <strain evidence="2 3">DSM 19580</strain>
    </source>
</reference>
<dbReference type="InterPro" id="IPR047111">
    <property type="entry name" value="YbaP-like"/>
</dbReference>
<gene>
    <name evidence="2" type="ORF">EDC52_107187</name>
</gene>
<dbReference type="Proteomes" id="UP000295719">
    <property type="component" value="Unassembled WGS sequence"/>
</dbReference>
<evidence type="ECO:0000313" key="2">
    <source>
        <dbReference type="EMBL" id="TCV94444.1"/>
    </source>
</evidence>
<keyword evidence="1" id="KW-0732">Signal</keyword>
<evidence type="ECO:0000313" key="3">
    <source>
        <dbReference type="Proteomes" id="UP000295719"/>
    </source>
</evidence>
<sequence>MTTFLWRLASLLGLVSPAVYAWPGMDITLPADRQLHLVGSIHMGTAGMAPLPIALVNRLEKADALIVEADITASPPLAPADGISLPLEPRLTPRQRQTLESLISLYHLDRQTLEQLPAWQIALTLQARQAGRLGLSAEFGIDYQLIEAAKEMGKPIIELEGPEEQLNLLLQLPEQGLSLLHDTLDHWHTNARLLQVMIGWWLDSRPVNIRKAFPDSFSNDLYQYLMTERNMRWKSALLALPDGDYLVAVGAQHLYGSGNLPDLLAQRDR</sequence>
<dbReference type="Pfam" id="PF01963">
    <property type="entry name" value="TraB_PrgY_gumN"/>
    <property type="match status" value="1"/>
</dbReference>
<dbReference type="OrthoDB" id="357294at2"/>
<evidence type="ECO:0008006" key="4">
    <source>
        <dbReference type="Google" id="ProtNLM"/>
    </source>
</evidence>
<dbReference type="CDD" id="cd14789">
    <property type="entry name" value="Tiki"/>
    <property type="match status" value="1"/>
</dbReference>
<keyword evidence="3" id="KW-1185">Reference proteome</keyword>
<dbReference type="PANTHER" id="PTHR40590">
    <property type="entry name" value="CYTOPLASMIC PROTEIN-RELATED"/>
    <property type="match status" value="1"/>
</dbReference>
<feature type="chain" id="PRO_5021002549" description="TraB family protein" evidence="1">
    <location>
        <begin position="22"/>
        <end position="269"/>
    </location>
</feature>
<organism evidence="2 3">
    <name type="scientific">Biostraticola tofi</name>
    <dbReference type="NCBI Taxonomy" id="466109"/>
    <lineage>
        <taxon>Bacteria</taxon>
        <taxon>Pseudomonadati</taxon>
        <taxon>Pseudomonadota</taxon>
        <taxon>Gammaproteobacteria</taxon>
        <taxon>Enterobacterales</taxon>
        <taxon>Bruguierivoracaceae</taxon>
        <taxon>Biostraticola</taxon>
    </lineage>
</organism>
<feature type="signal peptide" evidence="1">
    <location>
        <begin position="1"/>
        <end position="21"/>
    </location>
</feature>
<protein>
    <recommendedName>
        <fullName evidence="4">TraB family protein</fullName>
    </recommendedName>
</protein>
<name>A0A4R3YT11_9GAMM</name>
<comment type="caution">
    <text evidence="2">The sequence shown here is derived from an EMBL/GenBank/DDBJ whole genome shotgun (WGS) entry which is preliminary data.</text>
</comment>
<dbReference type="AlphaFoldDB" id="A0A4R3YT11"/>
<evidence type="ECO:0000256" key="1">
    <source>
        <dbReference type="SAM" id="SignalP"/>
    </source>
</evidence>
<proteinExistence type="predicted"/>
<dbReference type="EMBL" id="SMCR01000007">
    <property type="protein sequence ID" value="TCV94444.1"/>
    <property type="molecule type" value="Genomic_DNA"/>
</dbReference>